<dbReference type="PANTHER" id="PTHR11669:SF8">
    <property type="entry name" value="DNA POLYMERASE III SUBUNIT DELTA"/>
    <property type="match status" value="1"/>
</dbReference>
<sequence>MADAFENILGQPKVREFLRASVVSERVTQAYLFVGPAGSNKTLAAYALAQALMCPKGPHGPRGGMCGDCNRCDKVMRRKHPDVRYFAPAGANGYLVEQVREIVADTAMAPIQADRKIYILDRVDQLGASAANAFLKTLEEPEDDVVLILLGRTRASVLPTIVSRCQVVPFRHIPASEAAGIVAQNTGAALPQARMAIEACGGSITAAVAFLQAPGNERLAFRSRLFAALARLARADDWDIVEMARELLEASKAPLDVVRASQETELAENADFLAKSAIRQIEARNKRSLSAKTTEYLRQTTSLVRSWLRDGMMVAAGTPDLIINTDVREVLVDLFSTADAGRLAAAAAKVDDCERALAYNVSPETCIDALLFDVREVLNDSGRTD</sequence>
<comment type="caution">
    <text evidence="1">The sequence shown here is derived from an EMBL/GenBank/DDBJ whole genome shotgun (WGS) entry which is preliminary data.</text>
</comment>
<dbReference type="GO" id="GO:0006261">
    <property type="term" value="P:DNA-templated DNA replication"/>
    <property type="evidence" value="ECO:0007669"/>
    <property type="project" value="TreeGrafter"/>
</dbReference>
<dbReference type="SUPFAM" id="SSF52540">
    <property type="entry name" value="P-loop containing nucleoside triphosphate hydrolases"/>
    <property type="match status" value="1"/>
</dbReference>
<organism evidence="1 2">
    <name type="scientific">Adlercreutzia muris</name>
    <dbReference type="NCBI Taxonomy" id="1796610"/>
    <lineage>
        <taxon>Bacteria</taxon>
        <taxon>Bacillati</taxon>
        <taxon>Actinomycetota</taxon>
        <taxon>Coriobacteriia</taxon>
        <taxon>Eggerthellales</taxon>
        <taxon>Eggerthellaceae</taxon>
        <taxon>Adlercreutzia</taxon>
    </lineage>
</organism>
<protein>
    <submittedName>
        <fullName evidence="1">AAA family ATPase</fullName>
    </submittedName>
</protein>
<dbReference type="InterPro" id="IPR050238">
    <property type="entry name" value="DNA_Rep/Repair_Clamp_Loader"/>
</dbReference>
<accession>A0A7C8BR11</accession>
<dbReference type="Pfam" id="PF13177">
    <property type="entry name" value="DNA_pol3_delta2"/>
    <property type="match status" value="1"/>
</dbReference>
<dbReference type="Gene3D" id="3.40.50.300">
    <property type="entry name" value="P-loop containing nucleotide triphosphate hydrolases"/>
    <property type="match status" value="1"/>
</dbReference>
<evidence type="ECO:0000313" key="1">
    <source>
        <dbReference type="EMBL" id="KAB1648570.1"/>
    </source>
</evidence>
<dbReference type="InterPro" id="IPR027417">
    <property type="entry name" value="P-loop_NTPase"/>
</dbReference>
<evidence type="ECO:0000313" key="2">
    <source>
        <dbReference type="Proteomes" id="UP000479639"/>
    </source>
</evidence>
<dbReference type="Proteomes" id="UP000479639">
    <property type="component" value="Unassembled WGS sequence"/>
</dbReference>
<dbReference type="AlphaFoldDB" id="A0A7C8BR11"/>
<gene>
    <name evidence="1" type="ORF">F8D48_06025</name>
</gene>
<dbReference type="PANTHER" id="PTHR11669">
    <property type="entry name" value="REPLICATION FACTOR C / DNA POLYMERASE III GAMMA-TAU SUBUNIT"/>
    <property type="match status" value="1"/>
</dbReference>
<proteinExistence type="predicted"/>
<keyword evidence="2" id="KW-1185">Reference proteome</keyword>
<reference evidence="1 2" key="1">
    <citation type="submission" date="2019-09" db="EMBL/GenBank/DDBJ databases">
        <title>Whole genome shotgun sequencing (WGS) of Ellagibacter isourolithinifaciens DSM 104140(T) and Adlercreutzia muris DSM 29508(T).</title>
        <authorList>
            <person name="Stoll D.A."/>
            <person name="Danylec N."/>
            <person name="Huch M."/>
        </authorList>
    </citation>
    <scope>NUCLEOTIDE SEQUENCE [LARGE SCALE GENOMIC DNA]</scope>
    <source>
        <strain evidence="1 2">DSM 29508</strain>
    </source>
</reference>
<dbReference type="RefSeq" id="WP_135971006.1">
    <property type="nucleotide sequence ID" value="NZ_JANJZI010000014.1"/>
</dbReference>
<dbReference type="EMBL" id="WAJS01000015">
    <property type="protein sequence ID" value="KAB1648570.1"/>
    <property type="molecule type" value="Genomic_DNA"/>
</dbReference>
<name>A0A7C8BR11_9ACTN</name>